<proteinExistence type="inferred from homology"/>
<dbReference type="InterPro" id="IPR052734">
    <property type="entry name" value="Nod_factor_acetyltransferase"/>
</dbReference>
<evidence type="ECO:0000256" key="1">
    <source>
        <dbReference type="ARBA" id="ARBA00004370"/>
    </source>
</evidence>
<dbReference type="RefSeq" id="WP_027446633.1">
    <property type="nucleotide sequence ID" value="NZ_AULJ01000038.1"/>
</dbReference>
<comment type="caution">
    <text evidence="5">The sequence shown here is derived from an EMBL/GenBank/DDBJ whole genome shotgun (WGS) entry which is preliminary data.</text>
</comment>
<gene>
    <name evidence="5" type="ORF">N783_08710</name>
</gene>
<feature type="transmembrane region" description="Helical" evidence="3">
    <location>
        <begin position="256"/>
        <end position="274"/>
    </location>
</feature>
<feature type="transmembrane region" description="Helical" evidence="3">
    <location>
        <begin position="154"/>
        <end position="171"/>
    </location>
</feature>
<dbReference type="PANTHER" id="PTHR37312:SF1">
    <property type="entry name" value="MEMBRANE-BOUND ACYLTRANSFERASE YKRP-RELATED"/>
    <property type="match status" value="1"/>
</dbReference>
<feature type="transmembrane region" description="Helical" evidence="3">
    <location>
        <begin position="130"/>
        <end position="148"/>
    </location>
</feature>
<reference evidence="5 6" key="1">
    <citation type="submission" date="2013-08" db="EMBL/GenBank/DDBJ databases">
        <authorList>
            <person name="Huang J."/>
            <person name="Wang G."/>
        </authorList>
    </citation>
    <scope>NUCLEOTIDE SEQUENCE [LARGE SCALE GENOMIC DNA]</scope>
    <source>
        <strain evidence="5 6">BH030004</strain>
    </source>
</reference>
<accession>A0A0A5GB23</accession>
<comment type="subcellular location">
    <subcellularLocation>
        <location evidence="1">Membrane</location>
    </subcellularLocation>
</comment>
<keyword evidence="3" id="KW-1133">Transmembrane helix</keyword>
<sequence>MQREAFFDNAKWILIFFVVFGHTIQPFVEKHDSIYVLYQWIYTFHMPAFIFLAGYFAKPSGSKGYVWKLTKKLLIPYLIFQSIYTIYYFLIGKQDWLHTPFEPHWSLWFLISLLCWHIMLYWFYRLPKHLALLITVQLGLLVGYIDIIGHSFSLSRTFVFFPFFLLGYWFGPEQLKWLRKKKVRAFSLVVLGISAAAITIAPRFSTSWFLGSKSYLEMGMPEWGGFIRLGIYVISILMMFSVLAWMPRKEGVWTKYGTNTLYVYLLHGFFIHFFREFEVFQLQSTLDMVVLITVAAMITWGLSSQPIKNLASPLIEWKDKNHHKWRKKVRTVKEYRI</sequence>
<evidence type="ECO:0000313" key="6">
    <source>
        <dbReference type="Proteomes" id="UP000030403"/>
    </source>
</evidence>
<dbReference type="AlphaFoldDB" id="A0A0A5GB23"/>
<feature type="transmembrane region" description="Helical" evidence="3">
    <location>
        <begin position="280"/>
        <end position="302"/>
    </location>
</feature>
<keyword evidence="3" id="KW-0812">Transmembrane</keyword>
<dbReference type="GO" id="GO:0016747">
    <property type="term" value="F:acyltransferase activity, transferring groups other than amino-acyl groups"/>
    <property type="evidence" value="ECO:0007669"/>
    <property type="project" value="InterPro"/>
</dbReference>
<evidence type="ECO:0000313" key="5">
    <source>
        <dbReference type="EMBL" id="KGX88320.1"/>
    </source>
</evidence>
<feature type="transmembrane region" description="Helical" evidence="3">
    <location>
        <begin position="225"/>
        <end position="244"/>
    </location>
</feature>
<feature type="transmembrane region" description="Helical" evidence="3">
    <location>
        <begin position="69"/>
        <end position="90"/>
    </location>
</feature>
<protein>
    <recommendedName>
        <fullName evidence="4">Acyltransferase 3 domain-containing protein</fullName>
    </recommendedName>
</protein>
<feature type="transmembrane region" description="Helical" evidence="3">
    <location>
        <begin position="12"/>
        <end position="28"/>
    </location>
</feature>
<dbReference type="eggNOG" id="COG3594">
    <property type="taxonomic scope" value="Bacteria"/>
</dbReference>
<evidence type="ECO:0000259" key="4">
    <source>
        <dbReference type="Pfam" id="PF01757"/>
    </source>
</evidence>
<dbReference type="PANTHER" id="PTHR37312">
    <property type="entry name" value="MEMBRANE-BOUND ACYLTRANSFERASE YKRP-RELATED"/>
    <property type="match status" value="1"/>
</dbReference>
<comment type="similarity">
    <text evidence="2">Belongs to the acyltransferase 3 family.</text>
</comment>
<dbReference type="Proteomes" id="UP000030403">
    <property type="component" value="Unassembled WGS sequence"/>
</dbReference>
<feature type="transmembrane region" description="Helical" evidence="3">
    <location>
        <begin position="183"/>
        <end position="205"/>
    </location>
</feature>
<feature type="domain" description="Acyltransferase 3" evidence="4">
    <location>
        <begin position="5"/>
        <end position="298"/>
    </location>
</feature>
<keyword evidence="6" id="KW-1185">Reference proteome</keyword>
<name>A0A0A5GB23_9BACI</name>
<evidence type="ECO:0000256" key="3">
    <source>
        <dbReference type="SAM" id="Phobius"/>
    </source>
</evidence>
<feature type="transmembrane region" description="Helical" evidence="3">
    <location>
        <begin position="105"/>
        <end position="123"/>
    </location>
</feature>
<organism evidence="5 6">
    <name type="scientific">Pontibacillus marinus BH030004 = DSM 16465</name>
    <dbReference type="NCBI Taxonomy" id="1385511"/>
    <lineage>
        <taxon>Bacteria</taxon>
        <taxon>Bacillati</taxon>
        <taxon>Bacillota</taxon>
        <taxon>Bacilli</taxon>
        <taxon>Bacillales</taxon>
        <taxon>Bacillaceae</taxon>
        <taxon>Pontibacillus</taxon>
    </lineage>
</organism>
<dbReference type="InterPro" id="IPR002656">
    <property type="entry name" value="Acyl_transf_3_dom"/>
</dbReference>
<keyword evidence="3" id="KW-0472">Membrane</keyword>
<dbReference type="EMBL" id="AVPF01000020">
    <property type="protein sequence ID" value="KGX88320.1"/>
    <property type="molecule type" value="Genomic_DNA"/>
</dbReference>
<dbReference type="OrthoDB" id="6623990at2"/>
<evidence type="ECO:0000256" key="2">
    <source>
        <dbReference type="ARBA" id="ARBA00007400"/>
    </source>
</evidence>
<dbReference type="Pfam" id="PF01757">
    <property type="entry name" value="Acyl_transf_3"/>
    <property type="match status" value="1"/>
</dbReference>
<dbReference type="STRING" id="1385511.GCA_000425225_02989"/>
<feature type="transmembrane region" description="Helical" evidence="3">
    <location>
        <begin position="40"/>
        <end position="57"/>
    </location>
</feature>